<dbReference type="GO" id="GO:0008010">
    <property type="term" value="F:structural constituent of chitin-based larval cuticle"/>
    <property type="evidence" value="ECO:0007669"/>
    <property type="project" value="TreeGrafter"/>
</dbReference>
<feature type="chain" id="PRO_5020525420" evidence="3">
    <location>
        <begin position="19"/>
        <end position="254"/>
    </location>
</feature>
<organism evidence="4 5">
    <name type="scientific">Temnothorax longispinosus</name>
    <dbReference type="NCBI Taxonomy" id="300112"/>
    <lineage>
        <taxon>Eukaryota</taxon>
        <taxon>Metazoa</taxon>
        <taxon>Ecdysozoa</taxon>
        <taxon>Arthropoda</taxon>
        <taxon>Hexapoda</taxon>
        <taxon>Insecta</taxon>
        <taxon>Pterygota</taxon>
        <taxon>Neoptera</taxon>
        <taxon>Endopterygota</taxon>
        <taxon>Hymenoptera</taxon>
        <taxon>Apocrita</taxon>
        <taxon>Aculeata</taxon>
        <taxon>Formicoidea</taxon>
        <taxon>Formicidae</taxon>
        <taxon>Myrmicinae</taxon>
        <taxon>Temnothorax</taxon>
    </lineage>
</organism>
<dbReference type="InterPro" id="IPR031311">
    <property type="entry name" value="CHIT_BIND_RR_consensus"/>
</dbReference>
<evidence type="ECO:0000313" key="4">
    <source>
        <dbReference type="EMBL" id="TGZ49331.1"/>
    </source>
</evidence>
<dbReference type="InterPro" id="IPR050468">
    <property type="entry name" value="Cuticle_Struct_Prot"/>
</dbReference>
<reference evidence="4 5" key="1">
    <citation type="journal article" date="2019" name="Philos. Trans. R. Soc. Lond., B, Biol. Sci.">
        <title>Ant behaviour and brain gene expression of defending hosts depend on the ecological success of the intruding social parasite.</title>
        <authorList>
            <person name="Kaur R."/>
            <person name="Stoldt M."/>
            <person name="Jongepier E."/>
            <person name="Feldmeyer B."/>
            <person name="Menzel F."/>
            <person name="Bornberg-Bauer E."/>
            <person name="Foitzik S."/>
        </authorList>
    </citation>
    <scope>NUCLEOTIDE SEQUENCE [LARGE SCALE GENOMIC DNA]</scope>
    <source>
        <tissue evidence="4">Whole body</tissue>
    </source>
</reference>
<dbReference type="EMBL" id="QBLH01002167">
    <property type="protein sequence ID" value="TGZ49331.1"/>
    <property type="molecule type" value="Genomic_DNA"/>
</dbReference>
<proteinExistence type="predicted"/>
<evidence type="ECO:0000313" key="5">
    <source>
        <dbReference type="Proteomes" id="UP000310200"/>
    </source>
</evidence>
<comment type="caution">
    <text evidence="4">The sequence shown here is derived from an EMBL/GenBank/DDBJ whole genome shotgun (WGS) entry which is preliminary data.</text>
</comment>
<keyword evidence="3" id="KW-0732">Signal</keyword>
<dbReference type="Proteomes" id="UP000310200">
    <property type="component" value="Unassembled WGS sequence"/>
</dbReference>
<dbReference type="GO" id="GO:0062129">
    <property type="term" value="C:chitin-based extracellular matrix"/>
    <property type="evidence" value="ECO:0007669"/>
    <property type="project" value="TreeGrafter"/>
</dbReference>
<protein>
    <submittedName>
        <fullName evidence="4">Endocuticle structural glycoprotein SgAbd-1</fullName>
    </submittedName>
</protein>
<dbReference type="PANTHER" id="PTHR10380">
    <property type="entry name" value="CUTICLE PROTEIN"/>
    <property type="match status" value="1"/>
</dbReference>
<feature type="signal peptide" evidence="3">
    <location>
        <begin position="1"/>
        <end position="18"/>
    </location>
</feature>
<dbReference type="InterPro" id="IPR000618">
    <property type="entry name" value="Insect_cuticle"/>
</dbReference>
<dbReference type="Pfam" id="PF00379">
    <property type="entry name" value="Chitin_bind_4"/>
    <property type="match status" value="2"/>
</dbReference>
<evidence type="ECO:0000256" key="2">
    <source>
        <dbReference type="PROSITE-ProRule" id="PRU00497"/>
    </source>
</evidence>
<keyword evidence="1 2" id="KW-0193">Cuticle</keyword>
<dbReference type="AlphaFoldDB" id="A0A4S2KIG7"/>
<name>A0A4S2KIG7_9HYME</name>
<dbReference type="STRING" id="300112.A0A4S2KIG7"/>
<dbReference type="PROSITE" id="PS00233">
    <property type="entry name" value="CHIT_BIND_RR_1"/>
    <property type="match status" value="1"/>
</dbReference>
<evidence type="ECO:0000256" key="1">
    <source>
        <dbReference type="ARBA" id="ARBA00022460"/>
    </source>
</evidence>
<keyword evidence="5" id="KW-1185">Reference proteome</keyword>
<gene>
    <name evidence="4" type="ORF">DBV15_03062</name>
</gene>
<evidence type="ECO:0000256" key="3">
    <source>
        <dbReference type="SAM" id="SignalP"/>
    </source>
</evidence>
<dbReference type="PROSITE" id="PS51155">
    <property type="entry name" value="CHIT_BIND_RR_2"/>
    <property type="match status" value="2"/>
</dbReference>
<dbReference type="PRINTS" id="PR00947">
    <property type="entry name" value="CUTICLE"/>
</dbReference>
<dbReference type="PANTHER" id="PTHR10380:SF241">
    <property type="entry name" value="CUTICULAR PROTEIN 47EG-RELATED"/>
    <property type="match status" value="1"/>
</dbReference>
<sequence length="254" mass="26914">MNALTVALFCVLAVATFAAPPNFSQNTPIPIVASHLDGPNPDGSYSYSYQTGNGIQVQEQGQLAQISKDEDAIRVQGSFSYSDNVGNPVALSYTADENGFHPNGEHLPVAPPVPDAILRALEYIAQRKVALIALAVCAAAAPADEPIPIISQSQEGPNPDGSYKWNYETGNGIKAEEEGHLEDVGTDDEAMKAEGGFSYASDDGQAISLTYVADKNGFQPVGAHLPTTPEIPPLILKALEWNAAHPSKDDENQV</sequence>
<accession>A0A4S2KIG7</accession>